<evidence type="ECO:0000313" key="3">
    <source>
        <dbReference type="Proteomes" id="UP000032287"/>
    </source>
</evidence>
<proteinExistence type="predicted"/>
<reference evidence="3 4" key="1">
    <citation type="journal article" date="2015" name="Microbiology (Mosc.)">
        <title>Genomics of the Weissella cibaria species with an examination of its metabolic traits.</title>
        <authorList>
            <person name="Lynch K.M."/>
            <person name="Lucid A."/>
            <person name="Arendt E.K."/>
            <person name="Sleator R.D."/>
            <person name="Lucey B."/>
            <person name="Coffey A."/>
        </authorList>
    </citation>
    <scope>NUCLEOTIDE SEQUENCE [LARGE SCALE GENOMIC DNA]</scope>
    <source>
        <strain evidence="2 4">AB3b</strain>
        <strain evidence="1 3">MG1</strain>
    </source>
</reference>
<dbReference type="EMBL" id="JWHU01000018">
    <property type="protein sequence ID" value="KIU20599.1"/>
    <property type="molecule type" value="Genomic_DNA"/>
</dbReference>
<accession>A0A0D1LS05</accession>
<sequence length="57" mass="6323">MNNSAIDYSQLVYDVRIGDFVSTENNGTDADIRQSAYADQQITTHTPAPAYHQVTMS</sequence>
<evidence type="ECO:0000313" key="2">
    <source>
        <dbReference type="EMBL" id="KIU22841.1"/>
    </source>
</evidence>
<dbReference type="AlphaFoldDB" id="A0A0D1LS05"/>
<dbReference type="PATRIC" id="fig|137591.24.peg.1675"/>
<dbReference type="Proteomes" id="UP000032287">
    <property type="component" value="Unassembled WGS sequence"/>
</dbReference>
<name>A0A0D1LS05_9LACO</name>
<organism evidence="1 3">
    <name type="scientific">Weissella cibaria</name>
    <dbReference type="NCBI Taxonomy" id="137591"/>
    <lineage>
        <taxon>Bacteria</taxon>
        <taxon>Bacillati</taxon>
        <taxon>Bacillota</taxon>
        <taxon>Bacilli</taxon>
        <taxon>Lactobacillales</taxon>
        <taxon>Lactobacillaceae</taxon>
        <taxon>Weissella</taxon>
    </lineage>
</organism>
<keyword evidence="3" id="KW-1185">Reference proteome</keyword>
<gene>
    <name evidence="2" type="ORF">ab3b_01726</name>
    <name evidence="1" type="ORF">QX99_01170</name>
</gene>
<evidence type="ECO:0000313" key="1">
    <source>
        <dbReference type="EMBL" id="KIU20599.1"/>
    </source>
</evidence>
<protein>
    <submittedName>
        <fullName evidence="1">Uncharacterized protein</fullName>
    </submittedName>
</protein>
<dbReference type="RefSeq" id="WP_162835699.1">
    <property type="nucleotide sequence ID" value="NZ_JALOCT010000010.1"/>
</dbReference>
<evidence type="ECO:0000313" key="4">
    <source>
        <dbReference type="Proteomes" id="UP000032289"/>
    </source>
</evidence>
<dbReference type="EMBL" id="JWHT01000039">
    <property type="protein sequence ID" value="KIU22841.1"/>
    <property type="molecule type" value="Genomic_DNA"/>
</dbReference>
<dbReference type="Proteomes" id="UP000032289">
    <property type="component" value="Unassembled WGS sequence"/>
</dbReference>
<comment type="caution">
    <text evidence="1">The sequence shown here is derived from an EMBL/GenBank/DDBJ whole genome shotgun (WGS) entry which is preliminary data.</text>
</comment>